<dbReference type="InterPro" id="IPR005119">
    <property type="entry name" value="LysR_subst-bd"/>
</dbReference>
<dbReference type="Pfam" id="PF00126">
    <property type="entry name" value="HTH_1"/>
    <property type="match status" value="1"/>
</dbReference>
<dbReference type="SUPFAM" id="SSF46785">
    <property type="entry name" value="Winged helix' DNA-binding domain"/>
    <property type="match status" value="1"/>
</dbReference>
<dbReference type="SUPFAM" id="SSF53850">
    <property type="entry name" value="Periplasmic binding protein-like II"/>
    <property type="match status" value="1"/>
</dbReference>
<feature type="domain" description="HTH lysR-type" evidence="5">
    <location>
        <begin position="14"/>
        <end position="66"/>
    </location>
</feature>
<reference evidence="6 7" key="1">
    <citation type="journal article" date="2024" name="Curr. Microbiol.">
        <title>Luteibacter sahnii sp. nov., A Novel Yellow-Colored Xanthomonadin Pigment Producing Probiotic Bacterium from Healthy Rice Seed Microbiome.</title>
        <authorList>
            <person name="Jaiswal G."/>
            <person name="Rana R."/>
            <person name="Nayak P.K."/>
            <person name="Chouhan R."/>
            <person name="Gandhi S.G."/>
            <person name="Patel H.K."/>
            <person name="Patil P.B."/>
        </authorList>
    </citation>
    <scope>NUCLEOTIDE SEQUENCE [LARGE SCALE GENOMIC DNA]</scope>
    <source>
        <strain evidence="6 7">PPL201</strain>
    </source>
</reference>
<evidence type="ECO:0000256" key="2">
    <source>
        <dbReference type="ARBA" id="ARBA00023015"/>
    </source>
</evidence>
<dbReference type="Gene3D" id="3.40.190.10">
    <property type="entry name" value="Periplasmic binding protein-like II"/>
    <property type="match status" value="2"/>
</dbReference>
<proteinExistence type="inferred from homology"/>
<evidence type="ECO:0000256" key="3">
    <source>
        <dbReference type="ARBA" id="ARBA00023125"/>
    </source>
</evidence>
<organism evidence="6 7">
    <name type="scientific">Luteibacter sahnii</name>
    <dbReference type="NCBI Taxonomy" id="3021977"/>
    <lineage>
        <taxon>Bacteria</taxon>
        <taxon>Pseudomonadati</taxon>
        <taxon>Pseudomonadota</taxon>
        <taxon>Gammaproteobacteria</taxon>
        <taxon>Lysobacterales</taxon>
        <taxon>Rhodanobacteraceae</taxon>
        <taxon>Luteibacter</taxon>
    </lineage>
</organism>
<dbReference type="PRINTS" id="PR00039">
    <property type="entry name" value="HTHLYSR"/>
</dbReference>
<protein>
    <submittedName>
        <fullName evidence="6">LysR family transcriptional regulator</fullName>
    </submittedName>
</protein>
<keyword evidence="3" id="KW-0238">DNA-binding</keyword>
<evidence type="ECO:0000313" key="7">
    <source>
        <dbReference type="Proteomes" id="UP001528850"/>
    </source>
</evidence>
<dbReference type="InterPro" id="IPR036388">
    <property type="entry name" value="WH-like_DNA-bd_sf"/>
</dbReference>
<keyword evidence="2" id="KW-0805">Transcription regulation</keyword>
<dbReference type="InterPro" id="IPR036390">
    <property type="entry name" value="WH_DNA-bd_sf"/>
</dbReference>
<evidence type="ECO:0000256" key="1">
    <source>
        <dbReference type="ARBA" id="ARBA00009437"/>
    </source>
</evidence>
<dbReference type="PANTHER" id="PTHR30118:SF15">
    <property type="entry name" value="TRANSCRIPTIONAL REGULATORY PROTEIN"/>
    <property type="match status" value="1"/>
</dbReference>
<name>A0ABT6BCV5_9GAMM</name>
<dbReference type="InterPro" id="IPR050389">
    <property type="entry name" value="LysR-type_TF"/>
</dbReference>
<dbReference type="Pfam" id="PF03466">
    <property type="entry name" value="LysR_substrate"/>
    <property type="match status" value="1"/>
</dbReference>
<comment type="caution">
    <text evidence="6">The sequence shown here is derived from an EMBL/GenBank/DDBJ whole genome shotgun (WGS) entry which is preliminary data.</text>
</comment>
<dbReference type="Proteomes" id="UP001528850">
    <property type="component" value="Unassembled WGS sequence"/>
</dbReference>
<accession>A0ABT6BCV5</accession>
<dbReference type="EMBL" id="JARJJS010000002">
    <property type="protein sequence ID" value="MDF4025708.1"/>
    <property type="molecule type" value="Genomic_DNA"/>
</dbReference>
<keyword evidence="7" id="KW-1185">Reference proteome</keyword>
<keyword evidence="4" id="KW-0804">Transcription</keyword>
<sequence>MAIPAIRSSRPEPLRTLEALLNEHSVTHAAARLHLSQPSVSVQLARLRDFFGDSLFLPATGGMLPTARAEQLRQPLRDALDALKKATAPAATFEPAKATHTWKIAAFDYREFTALLPTLPVIRQAAAATRLSVVQLPPLQIARRAAQGDIDLAFLIRDEAASELRYRSLFTERYVLATRRGHSRVTRRPTLSQFCKLDHAIVSPEGGSFRGATDAVLDEHGLSRRVAVSVPHFLFLETVVSRTDLAAVMSFRLVRDHPRLQWFELPVPVPGFDLLMAWPERVHGDPARLWLRDTIATSL</sequence>
<evidence type="ECO:0000259" key="5">
    <source>
        <dbReference type="PROSITE" id="PS50931"/>
    </source>
</evidence>
<evidence type="ECO:0000313" key="6">
    <source>
        <dbReference type="EMBL" id="MDF4025708.1"/>
    </source>
</evidence>
<dbReference type="InterPro" id="IPR000847">
    <property type="entry name" value="LysR_HTH_N"/>
</dbReference>
<evidence type="ECO:0000256" key="4">
    <source>
        <dbReference type="ARBA" id="ARBA00023163"/>
    </source>
</evidence>
<dbReference type="PROSITE" id="PS50931">
    <property type="entry name" value="HTH_LYSR"/>
    <property type="match status" value="1"/>
</dbReference>
<dbReference type="PANTHER" id="PTHR30118">
    <property type="entry name" value="HTH-TYPE TRANSCRIPTIONAL REGULATOR LEUO-RELATED"/>
    <property type="match status" value="1"/>
</dbReference>
<dbReference type="Gene3D" id="1.10.10.10">
    <property type="entry name" value="Winged helix-like DNA-binding domain superfamily/Winged helix DNA-binding domain"/>
    <property type="match status" value="1"/>
</dbReference>
<gene>
    <name evidence="6" type="ORF">P3W24_12095</name>
</gene>
<comment type="similarity">
    <text evidence="1">Belongs to the LysR transcriptional regulatory family.</text>
</comment>